<dbReference type="InterPro" id="IPR038969">
    <property type="entry name" value="FEN"/>
</dbReference>
<feature type="domain" description="5'-3' exonuclease alpha-helical arch N-terminal" evidence="1">
    <location>
        <begin position="49"/>
        <end position="156"/>
    </location>
</feature>
<dbReference type="Pfam" id="PF02739">
    <property type="entry name" value="5_3_exonuc_N"/>
    <property type="match status" value="1"/>
</dbReference>
<dbReference type="Gene3D" id="3.40.50.1010">
    <property type="entry name" value="5'-nuclease"/>
    <property type="match status" value="1"/>
</dbReference>
<feature type="non-terminal residue" evidence="2">
    <location>
        <position position="170"/>
    </location>
</feature>
<organism evidence="2">
    <name type="scientific">marine metagenome</name>
    <dbReference type="NCBI Taxonomy" id="408172"/>
    <lineage>
        <taxon>unclassified sequences</taxon>
        <taxon>metagenomes</taxon>
        <taxon>ecological metagenomes</taxon>
    </lineage>
</organism>
<evidence type="ECO:0000313" key="2">
    <source>
        <dbReference type="EMBL" id="SVE64581.1"/>
    </source>
</evidence>
<dbReference type="GO" id="GO:0033567">
    <property type="term" value="P:DNA replication, Okazaki fragment processing"/>
    <property type="evidence" value="ECO:0007669"/>
    <property type="project" value="InterPro"/>
</dbReference>
<accession>A0A383F6I9</accession>
<protein>
    <recommendedName>
        <fullName evidence="1">5'-3' exonuclease alpha-helical arch N-terminal domain-containing protein</fullName>
    </recommendedName>
</protein>
<dbReference type="PANTHER" id="PTHR42646">
    <property type="entry name" value="FLAP ENDONUCLEASE XNI"/>
    <property type="match status" value="1"/>
</dbReference>
<dbReference type="SUPFAM" id="SSF88723">
    <property type="entry name" value="PIN domain-like"/>
    <property type="match status" value="1"/>
</dbReference>
<dbReference type="AlphaFoldDB" id="A0A383F6I9"/>
<name>A0A383F6I9_9ZZZZ</name>
<dbReference type="InterPro" id="IPR020046">
    <property type="entry name" value="5-3_exonucl_a-hlix_arch_N"/>
</dbReference>
<dbReference type="InterPro" id="IPR029060">
    <property type="entry name" value="PIN-like_dom_sf"/>
</dbReference>
<evidence type="ECO:0000259" key="1">
    <source>
        <dbReference type="Pfam" id="PF02739"/>
    </source>
</evidence>
<gene>
    <name evidence="2" type="ORF">METZ01_LOCUS517435</name>
</gene>
<dbReference type="EMBL" id="UINC01231857">
    <property type="protein sequence ID" value="SVE64581.1"/>
    <property type="molecule type" value="Genomic_DNA"/>
</dbReference>
<reference evidence="2" key="1">
    <citation type="submission" date="2018-05" db="EMBL/GenBank/DDBJ databases">
        <authorList>
            <person name="Lanie J.A."/>
            <person name="Ng W.-L."/>
            <person name="Kazmierczak K.M."/>
            <person name="Andrzejewski T.M."/>
            <person name="Davidsen T.M."/>
            <person name="Wayne K.J."/>
            <person name="Tettelin H."/>
            <person name="Glass J.I."/>
            <person name="Rusch D."/>
            <person name="Podicherti R."/>
            <person name="Tsui H.-C.T."/>
            <person name="Winkler M.E."/>
        </authorList>
    </citation>
    <scope>NUCLEOTIDE SEQUENCE</scope>
</reference>
<dbReference type="GO" id="GO:0003677">
    <property type="term" value="F:DNA binding"/>
    <property type="evidence" value="ECO:0007669"/>
    <property type="project" value="InterPro"/>
</dbReference>
<sequence length="170" mass="20423">MYNMSILIDYNQVSIANLMQQPEDDLGIDLFRHMVLQSIKYYRTKFVNEFGEVIICCDNKNYWRKKIFPQYKINRKRTKQYQTRDWDMVFKCLNQVREELKENFPYVVLEIISAEADDIIGVLSEHIIEDTVIVSGDKDFLQLQKFDHISQYSPNRRDMIETDDAAEYKR</sequence>
<dbReference type="PANTHER" id="PTHR42646:SF2">
    <property type="entry name" value="5'-3' EXONUCLEASE FAMILY PROTEIN"/>
    <property type="match status" value="1"/>
</dbReference>
<dbReference type="CDD" id="cd09860">
    <property type="entry name" value="PIN_T4-like"/>
    <property type="match status" value="1"/>
</dbReference>
<dbReference type="GO" id="GO:0017108">
    <property type="term" value="F:5'-flap endonuclease activity"/>
    <property type="evidence" value="ECO:0007669"/>
    <property type="project" value="InterPro"/>
</dbReference>
<proteinExistence type="predicted"/>